<name>A0A5B7I5J3_PORTR</name>
<dbReference type="AlphaFoldDB" id="A0A5B7I5J3"/>
<protein>
    <submittedName>
        <fullName evidence="2">Uncharacterized protein</fullName>
    </submittedName>
</protein>
<organism evidence="2 3">
    <name type="scientific">Portunus trituberculatus</name>
    <name type="common">Swimming crab</name>
    <name type="synonym">Neptunus trituberculatus</name>
    <dbReference type="NCBI Taxonomy" id="210409"/>
    <lineage>
        <taxon>Eukaryota</taxon>
        <taxon>Metazoa</taxon>
        <taxon>Ecdysozoa</taxon>
        <taxon>Arthropoda</taxon>
        <taxon>Crustacea</taxon>
        <taxon>Multicrustacea</taxon>
        <taxon>Malacostraca</taxon>
        <taxon>Eumalacostraca</taxon>
        <taxon>Eucarida</taxon>
        <taxon>Decapoda</taxon>
        <taxon>Pleocyemata</taxon>
        <taxon>Brachyura</taxon>
        <taxon>Eubrachyura</taxon>
        <taxon>Portunoidea</taxon>
        <taxon>Portunidae</taxon>
        <taxon>Portuninae</taxon>
        <taxon>Portunus</taxon>
    </lineage>
</organism>
<evidence type="ECO:0000313" key="2">
    <source>
        <dbReference type="EMBL" id="MPC76138.1"/>
    </source>
</evidence>
<dbReference type="Proteomes" id="UP000324222">
    <property type="component" value="Unassembled WGS sequence"/>
</dbReference>
<gene>
    <name evidence="2" type="ORF">E2C01_070543</name>
</gene>
<evidence type="ECO:0000313" key="3">
    <source>
        <dbReference type="Proteomes" id="UP000324222"/>
    </source>
</evidence>
<proteinExistence type="predicted"/>
<dbReference type="EMBL" id="VSRR010042674">
    <property type="protein sequence ID" value="MPC76138.1"/>
    <property type="molecule type" value="Genomic_DNA"/>
</dbReference>
<comment type="caution">
    <text evidence="2">The sequence shown here is derived from an EMBL/GenBank/DDBJ whole genome shotgun (WGS) entry which is preliminary data.</text>
</comment>
<accession>A0A5B7I5J3</accession>
<keyword evidence="3" id="KW-1185">Reference proteome</keyword>
<feature type="region of interest" description="Disordered" evidence="1">
    <location>
        <begin position="1"/>
        <end position="22"/>
    </location>
</feature>
<reference evidence="2 3" key="1">
    <citation type="submission" date="2019-05" db="EMBL/GenBank/DDBJ databases">
        <title>Another draft genome of Portunus trituberculatus and its Hox gene families provides insights of decapod evolution.</title>
        <authorList>
            <person name="Jeong J.-H."/>
            <person name="Song I."/>
            <person name="Kim S."/>
            <person name="Choi T."/>
            <person name="Kim D."/>
            <person name="Ryu S."/>
            <person name="Kim W."/>
        </authorList>
    </citation>
    <scope>NUCLEOTIDE SEQUENCE [LARGE SCALE GENOMIC DNA]</scope>
    <source>
        <tissue evidence="2">Muscle</tissue>
    </source>
</reference>
<evidence type="ECO:0000256" key="1">
    <source>
        <dbReference type="SAM" id="MobiDB-lite"/>
    </source>
</evidence>
<sequence>MEVTPRGSVLLQNAKHLGPPDTVSGDIDDKIAGMVNFLYDKAMQEEDYKAILEDGTTTRPNNCPALAPVECNPQIWEALKTDARKADA</sequence>